<dbReference type="EMBL" id="JBBHLL010000290">
    <property type="protein sequence ID" value="KAK7806844.1"/>
    <property type="molecule type" value="Genomic_DNA"/>
</dbReference>
<comment type="caution">
    <text evidence="1">The sequence shown here is derived from an EMBL/GenBank/DDBJ whole genome shotgun (WGS) entry which is preliminary data.</text>
</comment>
<name>A0AAW0HXG3_MYOGA</name>
<dbReference type="AlphaFoldDB" id="A0AAW0HXG3"/>
<dbReference type="Proteomes" id="UP001488838">
    <property type="component" value="Unassembled WGS sequence"/>
</dbReference>
<evidence type="ECO:0000313" key="1">
    <source>
        <dbReference type="EMBL" id="KAK7806844.1"/>
    </source>
</evidence>
<organism evidence="1 2">
    <name type="scientific">Myodes glareolus</name>
    <name type="common">Bank vole</name>
    <name type="synonym">Clethrionomys glareolus</name>
    <dbReference type="NCBI Taxonomy" id="447135"/>
    <lineage>
        <taxon>Eukaryota</taxon>
        <taxon>Metazoa</taxon>
        <taxon>Chordata</taxon>
        <taxon>Craniata</taxon>
        <taxon>Vertebrata</taxon>
        <taxon>Euteleostomi</taxon>
        <taxon>Mammalia</taxon>
        <taxon>Eutheria</taxon>
        <taxon>Euarchontoglires</taxon>
        <taxon>Glires</taxon>
        <taxon>Rodentia</taxon>
        <taxon>Myomorpha</taxon>
        <taxon>Muroidea</taxon>
        <taxon>Cricetidae</taxon>
        <taxon>Arvicolinae</taxon>
        <taxon>Myodes</taxon>
    </lineage>
</organism>
<gene>
    <name evidence="1" type="ORF">U0070_010328</name>
</gene>
<accession>A0AAW0HXG3</accession>
<reference evidence="1 2" key="1">
    <citation type="journal article" date="2023" name="bioRxiv">
        <title>Conserved and derived expression patterns and positive selection on dental genes reveal complex evolutionary context of ever-growing rodent molars.</title>
        <authorList>
            <person name="Calamari Z.T."/>
            <person name="Song A."/>
            <person name="Cohen E."/>
            <person name="Akter M."/>
            <person name="Roy R.D."/>
            <person name="Hallikas O."/>
            <person name="Christensen M.M."/>
            <person name="Li P."/>
            <person name="Marangoni P."/>
            <person name="Jernvall J."/>
            <person name="Klein O.D."/>
        </authorList>
    </citation>
    <scope>NUCLEOTIDE SEQUENCE [LARGE SCALE GENOMIC DNA]</scope>
    <source>
        <strain evidence="1">V071</strain>
    </source>
</reference>
<protein>
    <submittedName>
        <fullName evidence="1">Uncharacterized protein</fullName>
    </submittedName>
</protein>
<evidence type="ECO:0000313" key="2">
    <source>
        <dbReference type="Proteomes" id="UP001488838"/>
    </source>
</evidence>
<sequence length="323" mass="35529">MHSTRPTNSAGTPDCQSVVSPVLGSTVKSSEGRLCHLHPLYGFLAHSLTHKDRPYPTYLPPGRDSQHEVCHHLPLHSCAGSTKTVQHSENEKARPQAGVGILERKVVADSECSNQKSVGETLMEMFCKAVSSSTAYKIKPKRSNMASVTGSHCLSHHVPCDHLLPCLCTLQPPSFSLFSEHITHQVPPRHAGIQRVFEDAHPGFGKLSNFLSFCITNKVMVEGHKGPQVNDLLAGGLEQQEREASPYFATLLVTSDVLSSLQTMHHVSPVRLQTFDESKGEQRVHYRDCHVLVQRKHLVDPLRRDCIEHNAGLEVTLGVSPSG</sequence>
<keyword evidence="2" id="KW-1185">Reference proteome</keyword>
<proteinExistence type="predicted"/>